<proteinExistence type="predicted"/>
<protein>
    <submittedName>
        <fullName evidence="4">Cobalt-precorrin-6A reductase</fullName>
    </submittedName>
</protein>
<dbReference type="NCBIfam" id="NF005968">
    <property type="entry name" value="PRK08057.1-2"/>
    <property type="match status" value="1"/>
</dbReference>
<name>A0A1E3W5R8_9HYPH</name>
<comment type="pathway">
    <text evidence="1">Cofactor biosynthesis; adenosylcobalamin biosynthesis.</text>
</comment>
<dbReference type="PROSITE" id="PS51014">
    <property type="entry name" value="COBK_CBIJ"/>
    <property type="match status" value="1"/>
</dbReference>
<evidence type="ECO:0000313" key="4">
    <source>
        <dbReference type="EMBL" id="ODS00842.1"/>
    </source>
</evidence>
<dbReference type="Pfam" id="PF02571">
    <property type="entry name" value="CbiJ"/>
    <property type="match status" value="1"/>
</dbReference>
<gene>
    <name evidence="4" type="ORF">AUC71_03310</name>
</gene>
<dbReference type="GO" id="GO:0009236">
    <property type="term" value="P:cobalamin biosynthetic process"/>
    <property type="evidence" value="ECO:0007669"/>
    <property type="project" value="UniProtKB-UniPathway"/>
</dbReference>
<keyword evidence="2" id="KW-0169">Cobalamin biosynthesis</keyword>
<dbReference type="PANTHER" id="PTHR36925:SF1">
    <property type="entry name" value="COBALT-PRECORRIN-6A REDUCTASE"/>
    <property type="match status" value="1"/>
</dbReference>
<keyword evidence="3" id="KW-0560">Oxidoreductase</keyword>
<dbReference type="PANTHER" id="PTHR36925">
    <property type="entry name" value="COBALT-PRECORRIN-6A REDUCTASE"/>
    <property type="match status" value="1"/>
</dbReference>
<accession>A0A1E3W5R8</accession>
<organism evidence="4 5">
    <name type="scientific">Methyloceanibacter marginalis</name>
    <dbReference type="NCBI Taxonomy" id="1774971"/>
    <lineage>
        <taxon>Bacteria</taxon>
        <taxon>Pseudomonadati</taxon>
        <taxon>Pseudomonadota</taxon>
        <taxon>Alphaproteobacteria</taxon>
        <taxon>Hyphomicrobiales</taxon>
        <taxon>Hyphomicrobiaceae</taxon>
        <taxon>Methyloceanibacter</taxon>
    </lineage>
</organism>
<comment type="caution">
    <text evidence="4">The sequence shown here is derived from an EMBL/GenBank/DDBJ whole genome shotgun (WGS) entry which is preliminary data.</text>
</comment>
<reference evidence="4 5" key="1">
    <citation type="journal article" date="2016" name="Environ. Microbiol.">
        <title>New Methyloceanibacter diversity from North Sea sediments includes methanotroph containing solely the soluble methane monooxygenase.</title>
        <authorList>
            <person name="Vekeman B."/>
            <person name="Kerckhof F.M."/>
            <person name="Cremers G."/>
            <person name="de Vos P."/>
            <person name="Vandamme P."/>
            <person name="Boon N."/>
            <person name="Op den Camp H.J."/>
            <person name="Heylen K."/>
        </authorList>
    </citation>
    <scope>NUCLEOTIDE SEQUENCE [LARGE SCALE GENOMIC DNA]</scope>
    <source>
        <strain evidence="4 5">R-67177</strain>
    </source>
</reference>
<dbReference type="OrthoDB" id="5183775at2"/>
<sequence>MKILVLGGTAEARVLAGKLADRKDIDVTLSLAGRTAKPRAQGVPTRIGGFGGVQGLTAYLRDERVDALIDATHPYADTISANAVRAADQAGVPVLALRRAPWERTPGDQWIEVGSVPEAVAALGAVTRRVFLALGRNEIDGFAMAPQHTYLVRSVDPVDPPLSVPHAIYLTARGPFSEAVDRALLERHRIDVIVAKNSGGDASYGKIAAARALHLPVVMLERPAMADTASVETVEEVFAWLDHAVTLAATRGV</sequence>
<evidence type="ECO:0000256" key="3">
    <source>
        <dbReference type="ARBA" id="ARBA00023002"/>
    </source>
</evidence>
<evidence type="ECO:0000313" key="5">
    <source>
        <dbReference type="Proteomes" id="UP000095042"/>
    </source>
</evidence>
<dbReference type="Proteomes" id="UP000095042">
    <property type="component" value="Unassembled WGS sequence"/>
</dbReference>
<dbReference type="InterPro" id="IPR003723">
    <property type="entry name" value="Precorrin-6x_reduct"/>
</dbReference>
<evidence type="ECO:0000256" key="2">
    <source>
        <dbReference type="ARBA" id="ARBA00022573"/>
    </source>
</evidence>
<evidence type="ECO:0000256" key="1">
    <source>
        <dbReference type="ARBA" id="ARBA00004953"/>
    </source>
</evidence>
<keyword evidence="5" id="KW-1185">Reference proteome</keyword>
<dbReference type="UniPathway" id="UPA00148"/>
<dbReference type="EMBL" id="LPWD01000431">
    <property type="protein sequence ID" value="ODS00842.1"/>
    <property type="molecule type" value="Genomic_DNA"/>
</dbReference>
<dbReference type="NCBIfam" id="TIGR00715">
    <property type="entry name" value="precor6x_red"/>
    <property type="match status" value="1"/>
</dbReference>
<dbReference type="RefSeq" id="WP_069624891.1">
    <property type="nucleotide sequence ID" value="NZ_LPWD01000431.1"/>
</dbReference>
<dbReference type="AlphaFoldDB" id="A0A1E3W5R8"/>
<dbReference type="GO" id="GO:0016994">
    <property type="term" value="F:precorrin-6A reductase activity"/>
    <property type="evidence" value="ECO:0007669"/>
    <property type="project" value="InterPro"/>
</dbReference>